<gene>
    <name evidence="6" type="ORF">BHU72_06860</name>
</gene>
<dbReference type="PANTHER" id="PTHR43585:SF2">
    <property type="entry name" value="ATP-GRASP ENZYME FSQD"/>
    <property type="match status" value="1"/>
</dbReference>
<dbReference type="SUPFAM" id="SSF56059">
    <property type="entry name" value="Glutathione synthetase ATP-binding domain-like"/>
    <property type="match status" value="1"/>
</dbReference>
<dbReference type="InterPro" id="IPR052032">
    <property type="entry name" value="ATP-dep_AA_Ligase"/>
</dbReference>
<accession>A0A1E5L464</accession>
<dbReference type="GO" id="GO:0005524">
    <property type="term" value="F:ATP binding"/>
    <property type="evidence" value="ECO:0007669"/>
    <property type="project" value="UniProtKB-UniRule"/>
</dbReference>
<proteinExistence type="predicted"/>
<dbReference type="Proteomes" id="UP000095255">
    <property type="component" value="Unassembled WGS sequence"/>
</dbReference>
<dbReference type="InterPro" id="IPR013815">
    <property type="entry name" value="ATP_grasp_subdomain_1"/>
</dbReference>
<name>A0A1E5L464_9FIRM</name>
<keyword evidence="2 4" id="KW-0547">Nucleotide-binding</keyword>
<dbReference type="Gene3D" id="3.30.1490.20">
    <property type="entry name" value="ATP-grasp fold, A domain"/>
    <property type="match status" value="1"/>
</dbReference>
<evidence type="ECO:0000313" key="7">
    <source>
        <dbReference type="Proteomes" id="UP000095255"/>
    </source>
</evidence>
<sequence length="389" mass="45476">MNVVMFSPHFPKNFQNFCLRLKAHGANVFGIADVSSELLEPSLQQSFTEYFQVSDLHNYDEILRICGYITYKYGKIDRIESHNEYWLEQDADLRTDFNVPGIKADDIAYYKKKSLMKELFRKAKVPHAKGKVVETIEDAQAFIEEVDYPVVVKPDIGVGAANTYRLDNSEQLVQFFATKDSREYIMEEFIEGGICSFDGLVDQDGNLVFYTGHQYSQGIMETVNEDRHVSYYSYRDLPEDLKTLGLRLLKSFKVRERFFHFEFFRTPKSKLLVLEVNMRPPGGLTMDMFNYACDIDLYDVWTRMLTNQLDGLDYERKYHCCYIGRKFKHSYRYSHENILEHYGSKIAYHEPINSIFGAALGDYGYLVRSESLEELQEVVNYIQDTTDDH</sequence>
<evidence type="ECO:0000313" key="6">
    <source>
        <dbReference type="EMBL" id="OEH84907.1"/>
    </source>
</evidence>
<organism evidence="6 7">
    <name type="scientific">Desulfuribacillus stibiiarsenatis</name>
    <dbReference type="NCBI Taxonomy" id="1390249"/>
    <lineage>
        <taxon>Bacteria</taxon>
        <taxon>Bacillati</taxon>
        <taxon>Bacillota</taxon>
        <taxon>Desulfuribacillia</taxon>
        <taxon>Desulfuribacillales</taxon>
        <taxon>Desulfuribacillaceae</taxon>
        <taxon>Desulfuribacillus</taxon>
    </lineage>
</organism>
<dbReference type="GO" id="GO:0046872">
    <property type="term" value="F:metal ion binding"/>
    <property type="evidence" value="ECO:0007669"/>
    <property type="project" value="InterPro"/>
</dbReference>
<keyword evidence="7" id="KW-1185">Reference proteome</keyword>
<keyword evidence="1 6" id="KW-0436">Ligase</keyword>
<protein>
    <submittedName>
        <fullName evidence="6">Carboxylate--amine ligase</fullName>
    </submittedName>
</protein>
<evidence type="ECO:0000256" key="2">
    <source>
        <dbReference type="ARBA" id="ARBA00022741"/>
    </source>
</evidence>
<feature type="domain" description="ATP-grasp" evidence="5">
    <location>
        <begin position="117"/>
        <end position="306"/>
    </location>
</feature>
<dbReference type="RefSeq" id="WP_069702642.1">
    <property type="nucleotide sequence ID" value="NZ_MJAT01000035.1"/>
</dbReference>
<reference evidence="6 7" key="1">
    <citation type="submission" date="2016-09" db="EMBL/GenBank/DDBJ databases">
        <title>Desulfuribacillus arsenicus sp. nov., an obligately anaerobic, dissimilatory arsenic- and antimonate-reducing bacterium isolated from anoxic sediments.</title>
        <authorList>
            <person name="Abin C.A."/>
            <person name="Hollibaugh J.T."/>
        </authorList>
    </citation>
    <scope>NUCLEOTIDE SEQUENCE [LARGE SCALE GENOMIC DNA]</scope>
    <source>
        <strain evidence="6 7">MLFW-2</strain>
    </source>
</reference>
<dbReference type="Gene3D" id="3.30.470.20">
    <property type="entry name" value="ATP-grasp fold, B domain"/>
    <property type="match status" value="1"/>
</dbReference>
<dbReference type="Pfam" id="PF13535">
    <property type="entry name" value="ATP-grasp_4"/>
    <property type="match status" value="1"/>
</dbReference>
<comment type="caution">
    <text evidence="6">The sequence shown here is derived from an EMBL/GenBank/DDBJ whole genome shotgun (WGS) entry which is preliminary data.</text>
</comment>
<evidence type="ECO:0000256" key="4">
    <source>
        <dbReference type="PROSITE-ProRule" id="PRU00409"/>
    </source>
</evidence>
<dbReference type="PROSITE" id="PS50975">
    <property type="entry name" value="ATP_GRASP"/>
    <property type="match status" value="1"/>
</dbReference>
<dbReference type="EMBL" id="MJAT01000035">
    <property type="protein sequence ID" value="OEH84907.1"/>
    <property type="molecule type" value="Genomic_DNA"/>
</dbReference>
<dbReference type="OrthoDB" id="24041at2"/>
<evidence type="ECO:0000256" key="1">
    <source>
        <dbReference type="ARBA" id="ARBA00022598"/>
    </source>
</evidence>
<dbReference type="AlphaFoldDB" id="A0A1E5L464"/>
<dbReference type="PANTHER" id="PTHR43585">
    <property type="entry name" value="FUMIPYRROLE BIOSYNTHESIS PROTEIN C"/>
    <property type="match status" value="1"/>
</dbReference>
<dbReference type="Gene3D" id="3.40.50.20">
    <property type="match status" value="1"/>
</dbReference>
<dbReference type="STRING" id="1390249.BHU72_06860"/>
<dbReference type="GO" id="GO:0016874">
    <property type="term" value="F:ligase activity"/>
    <property type="evidence" value="ECO:0007669"/>
    <property type="project" value="UniProtKB-KW"/>
</dbReference>
<dbReference type="InterPro" id="IPR011761">
    <property type="entry name" value="ATP-grasp"/>
</dbReference>
<evidence type="ECO:0000259" key="5">
    <source>
        <dbReference type="PROSITE" id="PS50975"/>
    </source>
</evidence>
<evidence type="ECO:0000256" key="3">
    <source>
        <dbReference type="ARBA" id="ARBA00022840"/>
    </source>
</evidence>
<keyword evidence="3 4" id="KW-0067">ATP-binding</keyword>